<protein>
    <submittedName>
        <fullName evidence="1">4646_t:CDS:1</fullName>
    </submittedName>
</protein>
<name>A0A9N9J0K2_9GLOM</name>
<dbReference type="AlphaFoldDB" id="A0A9N9J0K2"/>
<organism evidence="1 2">
    <name type="scientific">Racocetra fulgida</name>
    <dbReference type="NCBI Taxonomy" id="60492"/>
    <lineage>
        <taxon>Eukaryota</taxon>
        <taxon>Fungi</taxon>
        <taxon>Fungi incertae sedis</taxon>
        <taxon>Mucoromycota</taxon>
        <taxon>Glomeromycotina</taxon>
        <taxon>Glomeromycetes</taxon>
        <taxon>Diversisporales</taxon>
        <taxon>Gigasporaceae</taxon>
        <taxon>Racocetra</taxon>
    </lineage>
</organism>
<dbReference type="Proteomes" id="UP000789396">
    <property type="component" value="Unassembled WGS sequence"/>
</dbReference>
<accession>A0A9N9J0K2</accession>
<proteinExistence type="predicted"/>
<sequence length="169" mass="19016">MEIALPEFRIRDSPPSLALDSSSLPPIKKIDIYGDKSQISSLRNHDRNRIKLISPKINTSNSYGNHVNDDVEPDMIKNRSESFCSSQKTLVSSVPEFLESDNPIMESPDEMSDDVQITNNAHISADEQKADNLHKNLQRNNVHPLRKPTYELNALIILVSIGSYVLGYL</sequence>
<comment type="caution">
    <text evidence="1">The sequence shown here is derived from an EMBL/GenBank/DDBJ whole genome shotgun (WGS) entry which is preliminary data.</text>
</comment>
<gene>
    <name evidence="1" type="ORF">RFULGI_LOCUS13828</name>
</gene>
<dbReference type="OrthoDB" id="419768at2759"/>
<evidence type="ECO:0000313" key="1">
    <source>
        <dbReference type="EMBL" id="CAG8754223.1"/>
    </source>
</evidence>
<feature type="non-terminal residue" evidence="1">
    <location>
        <position position="169"/>
    </location>
</feature>
<dbReference type="EMBL" id="CAJVPZ010037744">
    <property type="protein sequence ID" value="CAG8754223.1"/>
    <property type="molecule type" value="Genomic_DNA"/>
</dbReference>
<evidence type="ECO:0000313" key="2">
    <source>
        <dbReference type="Proteomes" id="UP000789396"/>
    </source>
</evidence>
<keyword evidence="2" id="KW-1185">Reference proteome</keyword>
<reference evidence="1" key="1">
    <citation type="submission" date="2021-06" db="EMBL/GenBank/DDBJ databases">
        <authorList>
            <person name="Kallberg Y."/>
            <person name="Tangrot J."/>
            <person name="Rosling A."/>
        </authorList>
    </citation>
    <scope>NUCLEOTIDE SEQUENCE</scope>
    <source>
        <strain evidence="1">IN212</strain>
    </source>
</reference>